<name>A0A6M3JU59_9ZZZZ</name>
<organism evidence="1">
    <name type="scientific">viral metagenome</name>
    <dbReference type="NCBI Taxonomy" id="1070528"/>
    <lineage>
        <taxon>unclassified sequences</taxon>
        <taxon>metagenomes</taxon>
        <taxon>organismal metagenomes</taxon>
    </lineage>
</organism>
<evidence type="ECO:0000313" key="1">
    <source>
        <dbReference type="EMBL" id="QJA72237.1"/>
    </source>
</evidence>
<accession>A0A6M3JU59</accession>
<dbReference type="AlphaFoldDB" id="A0A6M3JU59"/>
<reference evidence="1" key="1">
    <citation type="submission" date="2020-03" db="EMBL/GenBank/DDBJ databases">
        <title>The deep terrestrial virosphere.</title>
        <authorList>
            <person name="Holmfeldt K."/>
            <person name="Nilsson E."/>
            <person name="Simone D."/>
            <person name="Lopez-Fernandez M."/>
            <person name="Wu X."/>
            <person name="de Brujin I."/>
            <person name="Lundin D."/>
            <person name="Andersson A."/>
            <person name="Bertilsson S."/>
            <person name="Dopson M."/>
        </authorList>
    </citation>
    <scope>NUCLEOTIDE SEQUENCE</scope>
    <source>
        <strain evidence="1">MM415A02830</strain>
    </source>
</reference>
<sequence>MRLTTWWKGLSSVARWLLVTITIMAVTGSVAYAAYRALTGTGEVTVIENLSWVGENTFAVNLYPQESVVESLTLANASGVEMDVDIVSTIDPDPGAKGMDIDVPAGVTIPASGQASFDVTITAGKSAEPITYTVTFYIER</sequence>
<dbReference type="EMBL" id="MT141935">
    <property type="protein sequence ID" value="QJA72237.1"/>
    <property type="molecule type" value="Genomic_DNA"/>
</dbReference>
<proteinExistence type="predicted"/>
<protein>
    <submittedName>
        <fullName evidence="1">Uncharacterized protein</fullName>
    </submittedName>
</protein>
<gene>
    <name evidence="1" type="ORF">MM415A02830_0005</name>
</gene>